<keyword evidence="4" id="KW-0808">Transferase</keyword>
<dbReference type="GO" id="GO:0004673">
    <property type="term" value="F:protein histidine kinase activity"/>
    <property type="evidence" value="ECO:0007669"/>
    <property type="project" value="UniProtKB-EC"/>
</dbReference>
<dbReference type="Pfam" id="PF07536">
    <property type="entry name" value="HWE_HK"/>
    <property type="match status" value="1"/>
</dbReference>
<keyword evidence="7" id="KW-0067">ATP-binding</keyword>
<dbReference type="Gene3D" id="3.30.450.20">
    <property type="entry name" value="PAS domain"/>
    <property type="match status" value="1"/>
</dbReference>
<sequence>MRIATDAAGVALWSWNVDTDAISTDERAHGLWGVPDGPVTFTDLSANIHTEDLDRVRAAFASTREALGAYEVEFRILCGKELRWVSARERGDDQDIVGRIMFGVFLDVTERKMAEDAREMIAGEMAHRVNNLFSIASALAMISERSTETSKEMSKDFRLRLSALNRAHDLVRPVVGDPEKAAHLADLLALLLAPYAGDGPGGDRVLVTVPELVVGEASATALALVVHELATNSIKYGALSTATRTLDVSCVADDREAVITWRERGGPEVIAPKGNDGYGSRLVTGAVAGQLGGSIDFEWLSKGVTIVLRISKAQLRT</sequence>
<dbReference type="Proteomes" id="UP001165667">
    <property type="component" value="Unassembled WGS sequence"/>
</dbReference>
<proteinExistence type="predicted"/>
<evidence type="ECO:0000256" key="3">
    <source>
        <dbReference type="ARBA" id="ARBA00022553"/>
    </source>
</evidence>
<evidence type="ECO:0000256" key="5">
    <source>
        <dbReference type="ARBA" id="ARBA00022741"/>
    </source>
</evidence>
<dbReference type="GO" id="GO:0005524">
    <property type="term" value="F:ATP binding"/>
    <property type="evidence" value="ECO:0007669"/>
    <property type="project" value="UniProtKB-KW"/>
</dbReference>
<dbReference type="InterPro" id="IPR035965">
    <property type="entry name" value="PAS-like_dom_sf"/>
</dbReference>
<gene>
    <name evidence="9" type="ORF">M8523_30125</name>
</gene>
<dbReference type="SUPFAM" id="SSF55874">
    <property type="entry name" value="ATPase domain of HSP90 chaperone/DNA topoisomerase II/histidine kinase"/>
    <property type="match status" value="1"/>
</dbReference>
<evidence type="ECO:0000256" key="7">
    <source>
        <dbReference type="ARBA" id="ARBA00022840"/>
    </source>
</evidence>
<name>A0AA41Z378_9HYPH</name>
<reference evidence="9" key="1">
    <citation type="submission" date="2022-05" db="EMBL/GenBank/DDBJ databases">
        <authorList>
            <person name="Pankratov T."/>
        </authorList>
    </citation>
    <scope>NUCLEOTIDE SEQUENCE</scope>
    <source>
        <strain evidence="9">BP6-180914</strain>
    </source>
</reference>
<organism evidence="9 10">
    <name type="scientific">Lichenifustis flavocetrariae</name>
    <dbReference type="NCBI Taxonomy" id="2949735"/>
    <lineage>
        <taxon>Bacteria</taxon>
        <taxon>Pseudomonadati</taxon>
        <taxon>Pseudomonadota</taxon>
        <taxon>Alphaproteobacteria</taxon>
        <taxon>Hyphomicrobiales</taxon>
        <taxon>Lichenihabitantaceae</taxon>
        <taxon>Lichenifustis</taxon>
    </lineage>
</organism>
<evidence type="ECO:0000313" key="9">
    <source>
        <dbReference type="EMBL" id="MCW6512187.1"/>
    </source>
</evidence>
<evidence type="ECO:0000313" key="10">
    <source>
        <dbReference type="Proteomes" id="UP001165667"/>
    </source>
</evidence>
<evidence type="ECO:0000256" key="6">
    <source>
        <dbReference type="ARBA" id="ARBA00022777"/>
    </source>
</evidence>
<dbReference type="SMART" id="SM00911">
    <property type="entry name" value="HWE_HK"/>
    <property type="match status" value="1"/>
</dbReference>
<dbReference type="PANTHER" id="PTHR41523:SF8">
    <property type="entry name" value="ETHYLENE RESPONSE SENSOR PROTEIN"/>
    <property type="match status" value="1"/>
</dbReference>
<evidence type="ECO:0000259" key="8">
    <source>
        <dbReference type="SMART" id="SM00911"/>
    </source>
</evidence>
<dbReference type="InterPro" id="IPR011102">
    <property type="entry name" value="Sig_transdc_His_kinase_HWE"/>
</dbReference>
<evidence type="ECO:0000256" key="2">
    <source>
        <dbReference type="ARBA" id="ARBA00012438"/>
    </source>
</evidence>
<dbReference type="PANTHER" id="PTHR41523">
    <property type="entry name" value="TWO-COMPONENT SYSTEM SENSOR PROTEIN"/>
    <property type="match status" value="1"/>
</dbReference>
<keyword evidence="10" id="KW-1185">Reference proteome</keyword>
<dbReference type="InterPro" id="IPR036890">
    <property type="entry name" value="HATPase_C_sf"/>
</dbReference>
<comment type="catalytic activity">
    <reaction evidence="1">
        <text>ATP + protein L-histidine = ADP + protein N-phospho-L-histidine.</text>
        <dbReference type="EC" id="2.7.13.3"/>
    </reaction>
</comment>
<keyword evidence="3" id="KW-0597">Phosphoprotein</keyword>
<dbReference type="EMBL" id="JAMOIM010000042">
    <property type="protein sequence ID" value="MCW6512187.1"/>
    <property type="molecule type" value="Genomic_DNA"/>
</dbReference>
<evidence type="ECO:0000256" key="1">
    <source>
        <dbReference type="ARBA" id="ARBA00000085"/>
    </source>
</evidence>
<dbReference type="SUPFAM" id="SSF55785">
    <property type="entry name" value="PYP-like sensor domain (PAS domain)"/>
    <property type="match status" value="1"/>
</dbReference>
<accession>A0AA41Z378</accession>
<dbReference type="EC" id="2.7.13.3" evidence="2"/>
<dbReference type="AlphaFoldDB" id="A0AA41Z378"/>
<keyword evidence="6 9" id="KW-0418">Kinase</keyword>
<keyword evidence="5" id="KW-0547">Nucleotide-binding</keyword>
<evidence type="ECO:0000256" key="4">
    <source>
        <dbReference type="ARBA" id="ARBA00022679"/>
    </source>
</evidence>
<protein>
    <recommendedName>
        <fullName evidence="2">histidine kinase</fullName>
        <ecNumber evidence="2">2.7.13.3</ecNumber>
    </recommendedName>
</protein>
<feature type="domain" description="Signal transduction histidine kinase HWE region" evidence="8">
    <location>
        <begin position="124"/>
        <end position="211"/>
    </location>
</feature>
<dbReference type="Gene3D" id="3.30.565.10">
    <property type="entry name" value="Histidine kinase-like ATPase, C-terminal domain"/>
    <property type="match status" value="1"/>
</dbReference>
<comment type="caution">
    <text evidence="9">The sequence shown here is derived from an EMBL/GenBank/DDBJ whole genome shotgun (WGS) entry which is preliminary data.</text>
</comment>